<sequence>MSNSILDLEKIHLSVNFLTEVISKIDDALQIKVLLFSIWLAEQSGDLANPLCLADFYTYPEFTDQLGNTALEIRENLLAALRANIHAGFLIVEDVDLIEDGFAFFLNSDRGEQALHLQGNQQYVPLDNAQNQPQKGLIRLYEENIGPLTPLIADMLKDAEKEFPEQWLQEAIQIAVANNVRKWRYIEAILKSWKEEGRDGRDQRHTEEDYKQYTQGKYGKFIKNR</sequence>
<reference evidence="3 4" key="1">
    <citation type="journal article" date="2015" name="MBio">
        <title>Genome-Resolved Metagenomic Analysis Reveals Roles for Candidate Phyla and Other Microbial Community Members in Biogeochemical Transformations in Oil Reservoirs.</title>
        <authorList>
            <person name="Hu P."/>
            <person name="Tom L."/>
            <person name="Singh A."/>
            <person name="Thomas B.C."/>
            <person name="Baker B.J."/>
            <person name="Piceno Y.M."/>
            <person name="Andersen G.L."/>
            <person name="Banfield J.F."/>
        </authorList>
    </citation>
    <scope>NUCLEOTIDE SEQUENCE [LARGE SCALE GENOMIC DNA]</scope>
    <source>
        <strain evidence="3">46_16</strain>
    </source>
</reference>
<accession>A0A101FYV1</accession>
<comment type="similarity">
    <text evidence="1">Belongs to the DnaB/DnaD family.</text>
</comment>
<proteinExistence type="inferred from homology"/>
<feature type="domain" description="DnaB/C C-terminal" evidence="2">
    <location>
        <begin position="139"/>
        <end position="197"/>
    </location>
</feature>
<gene>
    <name evidence="3" type="ORF">XD73_0251</name>
</gene>
<dbReference type="Pfam" id="PF07261">
    <property type="entry name" value="DnaB_2"/>
    <property type="match status" value="1"/>
</dbReference>
<evidence type="ECO:0000259" key="2">
    <source>
        <dbReference type="Pfam" id="PF07261"/>
    </source>
</evidence>
<dbReference type="Gene3D" id="1.10.10.630">
    <property type="entry name" value="DnaD domain-like"/>
    <property type="match status" value="1"/>
</dbReference>
<evidence type="ECO:0000256" key="1">
    <source>
        <dbReference type="ARBA" id="ARBA00093462"/>
    </source>
</evidence>
<dbReference type="InterPro" id="IPR006343">
    <property type="entry name" value="DnaB/C_C"/>
</dbReference>
<protein>
    <recommendedName>
        <fullName evidence="2">DnaB/C C-terminal domain-containing protein</fullName>
    </recommendedName>
</protein>
<dbReference type="InterPro" id="IPR053162">
    <property type="entry name" value="DnaD"/>
</dbReference>
<name>A0A101FYV1_9CHLR</name>
<comment type="caution">
    <text evidence="3">The sequence shown here is derived from an EMBL/GenBank/DDBJ whole genome shotgun (WGS) entry which is preliminary data.</text>
</comment>
<evidence type="ECO:0000313" key="3">
    <source>
        <dbReference type="EMBL" id="KUK46847.1"/>
    </source>
</evidence>
<dbReference type="Proteomes" id="UP000064249">
    <property type="component" value="Unassembled WGS sequence"/>
</dbReference>
<evidence type="ECO:0000313" key="4">
    <source>
        <dbReference type="Proteomes" id="UP000064249"/>
    </source>
</evidence>
<organism evidence="3 4">
    <name type="scientific">Anaerolinea thermophila</name>
    <dbReference type="NCBI Taxonomy" id="167964"/>
    <lineage>
        <taxon>Bacteria</taxon>
        <taxon>Bacillati</taxon>
        <taxon>Chloroflexota</taxon>
        <taxon>Anaerolineae</taxon>
        <taxon>Anaerolineales</taxon>
        <taxon>Anaerolineaceae</taxon>
        <taxon>Anaerolinea</taxon>
    </lineage>
</organism>
<dbReference type="SUPFAM" id="SSF158499">
    <property type="entry name" value="DnaD domain-like"/>
    <property type="match status" value="1"/>
</dbReference>
<dbReference type="PANTHER" id="PTHR37293:SF5">
    <property type="entry name" value="DNA REPLICATION PROTEIN"/>
    <property type="match status" value="1"/>
</dbReference>
<dbReference type="InterPro" id="IPR034829">
    <property type="entry name" value="DnaD-like_sf"/>
</dbReference>
<dbReference type="NCBIfam" id="TIGR01446">
    <property type="entry name" value="DnaD_dom"/>
    <property type="match status" value="1"/>
</dbReference>
<dbReference type="PANTHER" id="PTHR37293">
    <property type="entry name" value="PHAGE REPLICATION PROTEIN-RELATED"/>
    <property type="match status" value="1"/>
</dbReference>
<dbReference type="AlphaFoldDB" id="A0A101FYV1"/>
<dbReference type="EMBL" id="LGFU01000005">
    <property type="protein sequence ID" value="KUK46847.1"/>
    <property type="molecule type" value="Genomic_DNA"/>
</dbReference>